<dbReference type="InterPro" id="IPR036402">
    <property type="entry name" value="EF-Ts_dimer_sf"/>
</dbReference>
<dbReference type="InterPro" id="IPR014039">
    <property type="entry name" value="Transl_elong_EFTs/EF1B_dimer"/>
</dbReference>
<dbReference type="PANTHER" id="PTHR11741:SF0">
    <property type="entry name" value="ELONGATION FACTOR TS, MITOCHONDRIAL"/>
    <property type="match status" value="1"/>
</dbReference>
<gene>
    <name evidence="5" type="ORF">LCGC14_0083360</name>
</gene>
<dbReference type="FunFam" id="1.10.286.20:FF:000001">
    <property type="entry name" value="Elongation factor Ts"/>
    <property type="match status" value="1"/>
</dbReference>
<keyword evidence="2" id="KW-0251">Elongation factor</keyword>
<dbReference type="InterPro" id="IPR001816">
    <property type="entry name" value="Transl_elong_EFTs/EF1B"/>
</dbReference>
<comment type="caution">
    <text evidence="5">The sequence shown here is derived from an EMBL/GenBank/DDBJ whole genome shotgun (WGS) entry which is preliminary data.</text>
</comment>
<dbReference type="PANTHER" id="PTHR11741">
    <property type="entry name" value="ELONGATION FACTOR TS"/>
    <property type="match status" value="1"/>
</dbReference>
<dbReference type="HAMAP" id="MF_00050">
    <property type="entry name" value="EF_Ts"/>
    <property type="match status" value="1"/>
</dbReference>
<dbReference type="InterPro" id="IPR018101">
    <property type="entry name" value="Transl_elong_Ts_CS"/>
</dbReference>
<evidence type="ECO:0000256" key="3">
    <source>
        <dbReference type="ARBA" id="ARBA00022917"/>
    </source>
</evidence>
<evidence type="ECO:0000259" key="4">
    <source>
        <dbReference type="Pfam" id="PF00889"/>
    </source>
</evidence>
<evidence type="ECO:0000313" key="5">
    <source>
        <dbReference type="EMBL" id="KKO04510.1"/>
    </source>
</evidence>
<dbReference type="PROSITE" id="PS01127">
    <property type="entry name" value="EF_TS_2"/>
    <property type="match status" value="1"/>
</dbReference>
<protein>
    <recommendedName>
        <fullName evidence="4">Translation elongation factor EFTs/EF1B dimerisation domain-containing protein</fullName>
    </recommendedName>
</protein>
<dbReference type="CDD" id="cd14275">
    <property type="entry name" value="UBA_EF-Ts"/>
    <property type="match status" value="1"/>
</dbReference>
<feature type="domain" description="Translation elongation factor EFTs/EF1B dimerisation" evidence="4">
    <location>
        <begin position="90"/>
        <end position="308"/>
    </location>
</feature>
<dbReference type="Gene3D" id="1.10.286.20">
    <property type="match status" value="1"/>
</dbReference>
<dbReference type="SUPFAM" id="SSF54713">
    <property type="entry name" value="Elongation factor Ts (EF-Ts), dimerisation domain"/>
    <property type="match status" value="2"/>
</dbReference>
<dbReference type="Gene3D" id="1.10.8.10">
    <property type="entry name" value="DNA helicase RuvA subunit, C-terminal domain"/>
    <property type="match status" value="1"/>
</dbReference>
<dbReference type="GO" id="GO:0003746">
    <property type="term" value="F:translation elongation factor activity"/>
    <property type="evidence" value="ECO:0007669"/>
    <property type="project" value="UniProtKB-KW"/>
</dbReference>
<dbReference type="GO" id="GO:0005737">
    <property type="term" value="C:cytoplasm"/>
    <property type="evidence" value="ECO:0007669"/>
    <property type="project" value="UniProtKB-ARBA"/>
</dbReference>
<name>A0A0F9VKD0_9ZZZZ</name>
<reference evidence="5" key="1">
    <citation type="journal article" date="2015" name="Nature">
        <title>Complex archaea that bridge the gap between prokaryotes and eukaryotes.</title>
        <authorList>
            <person name="Spang A."/>
            <person name="Saw J.H."/>
            <person name="Jorgensen S.L."/>
            <person name="Zaremba-Niedzwiedzka K."/>
            <person name="Martijn J."/>
            <person name="Lind A.E."/>
            <person name="van Eijk R."/>
            <person name="Schleper C."/>
            <person name="Guy L."/>
            <person name="Ettema T.J."/>
        </authorList>
    </citation>
    <scope>NUCLEOTIDE SEQUENCE</scope>
</reference>
<keyword evidence="3" id="KW-0648">Protein biosynthesis</keyword>
<dbReference type="FunFam" id="1.10.8.10:FF:000001">
    <property type="entry name" value="Elongation factor Ts"/>
    <property type="match status" value="1"/>
</dbReference>
<proteinExistence type="inferred from homology"/>
<dbReference type="SUPFAM" id="SSF46934">
    <property type="entry name" value="UBA-like"/>
    <property type="match status" value="1"/>
</dbReference>
<evidence type="ECO:0000256" key="1">
    <source>
        <dbReference type="ARBA" id="ARBA00005532"/>
    </source>
</evidence>
<organism evidence="5">
    <name type="scientific">marine sediment metagenome</name>
    <dbReference type="NCBI Taxonomy" id="412755"/>
    <lineage>
        <taxon>unclassified sequences</taxon>
        <taxon>metagenomes</taxon>
        <taxon>ecological metagenomes</taxon>
    </lineage>
</organism>
<dbReference type="InterPro" id="IPR009060">
    <property type="entry name" value="UBA-like_sf"/>
</dbReference>
<dbReference type="AlphaFoldDB" id="A0A0F9VKD0"/>
<sequence length="328" mass="34449">MSGAPVPIEPVRPIISEEANMAITASMVKELRDLTGAGMMDCKTALAENDGNMEAAVDWLRTKGIAKADKKSGRTAAEGLVGVAAEGSKAVVVEVNSETDFVARNDAFQSIVRDITNVALTTDGSVEAVGAAAYPGSSKSVNDTIKDAIGTIGENMALRRSTMLSVGEGVVATYIHNQVVDGLGKLGVLVAIESAGDKAALNQFGRQVAMHVAATNPLALSAEEIDAATVDRERAIFVEQARQSGKPENIIEKMVEGRLRKFYEEVVLLKQAFVINPDLTVEKALAEAEAGFGAPAKIVAFERFALGEGVEKEETDFAAEVAAVAGKK</sequence>
<dbReference type="Pfam" id="PF00889">
    <property type="entry name" value="EF_TS"/>
    <property type="match status" value="1"/>
</dbReference>
<accession>A0A0F9VKD0</accession>
<evidence type="ECO:0000256" key="2">
    <source>
        <dbReference type="ARBA" id="ARBA00022768"/>
    </source>
</evidence>
<comment type="similarity">
    <text evidence="1">Belongs to the EF-Ts family.</text>
</comment>
<dbReference type="EMBL" id="LAZR01000022">
    <property type="protein sequence ID" value="KKO04510.1"/>
    <property type="molecule type" value="Genomic_DNA"/>
</dbReference>
<dbReference type="Gene3D" id="3.30.479.20">
    <property type="entry name" value="Elongation factor Ts, dimerisation domain"/>
    <property type="match status" value="2"/>
</dbReference>
<dbReference type="NCBIfam" id="TIGR00116">
    <property type="entry name" value="tsf"/>
    <property type="match status" value="1"/>
</dbReference>